<sequence length="56" mass="6773">MRLSKDVTIRPNPMHNIRTNFRKIYGICKELFDKEIDRDNNFQFYPVQPKMNDLGN</sequence>
<reference evidence="1 2" key="1">
    <citation type="submission" date="2016-10" db="EMBL/GenBank/DDBJ databases">
        <authorList>
            <person name="Varghese N."/>
            <person name="Submissions S."/>
        </authorList>
    </citation>
    <scope>NUCLEOTIDE SEQUENCE [LARGE SCALE GENOMIC DNA]</scope>
    <source>
        <strain evidence="1 2">DSM 25353</strain>
    </source>
</reference>
<dbReference type="EMBL" id="FNNO01000027">
    <property type="protein sequence ID" value="SDX69185.1"/>
    <property type="molecule type" value="Genomic_DNA"/>
</dbReference>
<keyword evidence="2" id="KW-1185">Reference proteome</keyword>
<protein>
    <submittedName>
        <fullName evidence="1">Uncharacterized protein</fullName>
    </submittedName>
</protein>
<gene>
    <name evidence="1" type="ORF">SAMN05444410_1273</name>
</gene>
<proteinExistence type="predicted"/>
<comment type="caution">
    <text evidence="1">The sequence shown here is derived from an EMBL/GenBank/DDBJ whole genome shotgun (WGS) entry which is preliminary data.</text>
</comment>
<accession>A0A8X8IJF1</accession>
<evidence type="ECO:0000313" key="1">
    <source>
        <dbReference type="EMBL" id="SDX69185.1"/>
    </source>
</evidence>
<dbReference type="Proteomes" id="UP000198711">
    <property type="component" value="Unassembled WGS sequence"/>
</dbReference>
<evidence type="ECO:0000313" key="2">
    <source>
        <dbReference type="Proteomes" id="UP000198711"/>
    </source>
</evidence>
<name>A0A8X8IJF1_9BACT</name>
<organism evidence="1 2">
    <name type="scientific">Hydrobacter penzbergensis</name>
    <dbReference type="NCBI Taxonomy" id="1235997"/>
    <lineage>
        <taxon>Bacteria</taxon>
        <taxon>Pseudomonadati</taxon>
        <taxon>Bacteroidota</taxon>
        <taxon>Chitinophagia</taxon>
        <taxon>Chitinophagales</taxon>
        <taxon>Chitinophagaceae</taxon>
        <taxon>Hydrobacter</taxon>
    </lineage>
</organism>
<dbReference type="AlphaFoldDB" id="A0A8X8IJF1"/>